<dbReference type="GO" id="GO:0043546">
    <property type="term" value="F:molybdopterin cofactor binding"/>
    <property type="evidence" value="ECO:0007669"/>
    <property type="project" value="InterPro"/>
</dbReference>
<dbReference type="Gene3D" id="2.40.40.20">
    <property type="match status" value="1"/>
</dbReference>
<dbReference type="SUPFAM" id="SSF53706">
    <property type="entry name" value="Formate dehydrogenase/DMSO reductase, domains 1-3"/>
    <property type="match status" value="1"/>
</dbReference>
<comment type="similarity">
    <text evidence="1">Belongs to the prokaryotic molybdopterin-containing oxidoreductase family.</text>
</comment>
<dbReference type="Gene3D" id="3.40.228.10">
    <property type="entry name" value="Dimethylsulfoxide Reductase, domain 2"/>
    <property type="match status" value="1"/>
</dbReference>
<dbReference type="GO" id="GO:0046872">
    <property type="term" value="F:metal ion binding"/>
    <property type="evidence" value="ECO:0007669"/>
    <property type="project" value="UniProtKB-KW"/>
</dbReference>
<dbReference type="EMBL" id="ACJN02000001">
    <property type="protein sequence ID" value="EFI35690.1"/>
    <property type="molecule type" value="Genomic_DNA"/>
</dbReference>
<dbReference type="InterPro" id="IPR009010">
    <property type="entry name" value="Asp_de-COase-like_dom_sf"/>
</dbReference>
<evidence type="ECO:0000313" key="6">
    <source>
        <dbReference type="EMBL" id="EFI35690.1"/>
    </source>
</evidence>
<keyword evidence="3" id="KW-0408">Iron</keyword>
<organism evidence="6 7">
    <name type="scientific">Desulfonatronospira thiodismutans ASO3-1</name>
    <dbReference type="NCBI Taxonomy" id="555779"/>
    <lineage>
        <taxon>Bacteria</taxon>
        <taxon>Pseudomonadati</taxon>
        <taxon>Thermodesulfobacteriota</taxon>
        <taxon>Desulfovibrionia</taxon>
        <taxon>Desulfovibrionales</taxon>
        <taxon>Desulfonatronovibrionaceae</taxon>
        <taxon>Desulfonatronospira</taxon>
    </lineage>
</organism>
<dbReference type="PROSITE" id="PS51669">
    <property type="entry name" value="4FE4S_MOW_BIS_MGD"/>
    <property type="match status" value="1"/>
</dbReference>
<comment type="caution">
    <text evidence="6">The sequence shown here is derived from an EMBL/GenBank/DDBJ whole genome shotgun (WGS) entry which is preliminary data.</text>
</comment>
<keyword evidence="2" id="KW-0479">Metal-binding</keyword>
<feature type="domain" description="4Fe-4S Mo/W bis-MGD-type" evidence="5">
    <location>
        <begin position="1"/>
        <end position="56"/>
    </location>
</feature>
<dbReference type="Gene3D" id="2.20.25.90">
    <property type="entry name" value="ADC-like domains"/>
    <property type="match status" value="1"/>
</dbReference>
<dbReference type="AlphaFoldDB" id="D6SLX9"/>
<keyword evidence="4" id="KW-0411">Iron-sulfur</keyword>
<dbReference type="InterPro" id="IPR006963">
    <property type="entry name" value="Mopterin_OxRdtase_4Fe-4S_dom"/>
</dbReference>
<dbReference type="eggNOG" id="COG0243">
    <property type="taxonomic scope" value="Bacteria"/>
</dbReference>
<dbReference type="EC" id="1.7.99.4" evidence="6"/>
<dbReference type="InterPro" id="IPR050612">
    <property type="entry name" value="Prok_Mopterin_Oxidored"/>
</dbReference>
<keyword evidence="6" id="KW-0560">Oxidoreductase</keyword>
<evidence type="ECO:0000313" key="7">
    <source>
        <dbReference type="Proteomes" id="UP000005496"/>
    </source>
</evidence>
<reference evidence="6" key="1">
    <citation type="submission" date="2010-05" db="EMBL/GenBank/DDBJ databases">
        <title>The draft genome of Desulfonatronospira thiodismutans ASO3-1.</title>
        <authorList>
            <consortium name="US DOE Joint Genome Institute (JGI-PGF)"/>
            <person name="Lucas S."/>
            <person name="Copeland A."/>
            <person name="Lapidus A."/>
            <person name="Cheng J.-F."/>
            <person name="Bruce D."/>
            <person name="Goodwin L."/>
            <person name="Pitluck S."/>
            <person name="Chertkov O."/>
            <person name="Brettin T."/>
            <person name="Detter J.C."/>
            <person name="Han C."/>
            <person name="Land M.L."/>
            <person name="Hauser L."/>
            <person name="Kyrpides N."/>
            <person name="Mikhailova N."/>
            <person name="Muyzer G."/>
            <person name="Woyke T."/>
        </authorList>
    </citation>
    <scope>NUCLEOTIDE SEQUENCE [LARGE SCALE GENOMIC DNA]</scope>
    <source>
        <strain evidence="6">ASO3-1</strain>
    </source>
</reference>
<dbReference type="Proteomes" id="UP000005496">
    <property type="component" value="Unassembled WGS sequence"/>
</dbReference>
<dbReference type="InterPro" id="IPR006656">
    <property type="entry name" value="Mopterin_OxRdtase"/>
</dbReference>
<dbReference type="GO" id="GO:0016491">
    <property type="term" value="F:oxidoreductase activity"/>
    <property type="evidence" value="ECO:0007669"/>
    <property type="project" value="UniProtKB-KW"/>
</dbReference>
<proteinExistence type="inferred from homology"/>
<sequence length="687" mass="76476">MIIHTVCRFCSACCPVEARVESGRLISAQRKSFLPPAERINCPRLMRAPEIVYSRKRLSSPLIREGKKGAARFRDAGWDEALDLVASKFLQHRDVSGPESIAWLRGMAADWGAPWDYAQRLMNAFGSPNSIGNGSVCHVAREMAHFYTYGAMTMPGIKDSSCVLVWGKNDRNTMPGAFEALLHARQNGAGLIVVDPVRTPAAAMADIHLQVKPAHDGMLAMAMMHEIINSDLHNKNFIRDYTLGFDALARAVQNYPPHEVAPFAGLDARDIIKAARMYARSSPACIVDGNGLDMQLHTFQATRAVAMLRAITGNLDIAGGDIIPQPPRVHNIQLRDRLSPDTYPVTRDYSLFGSFHPNWGLHAQSCLVDAMLDQTPYPVNMVVVQSGNPLATMADSTRVQKAFESLDFMVVIDPFFTRTAELANVILPASMCFEKTQLNRASLRTSPVILQDRAIEPLPGTRPDWKIIFALAEKLGLKKEFPWEDVQEAIDFQLEPSGITVEELRNSPQGIRDGEQVFEKYRSKGFNTPSGKVEFFSDRLEQNGHDPVPYQHGRRENPISFSSHAGHALVGMSGERENRFTHTQFHHVDKLLKTGEKPTVDLHEQDAGSLGITAGEMVRVHTPRGSIKMQAGVTDRVRPGHVIIAWGWGEVHQDYNLNLLTDDHHRDPVTSTPSNRSFMCSLEKLRD</sequence>
<name>D6SLX9_9BACT</name>
<dbReference type="OrthoDB" id="9810782at2"/>
<dbReference type="PANTHER" id="PTHR43742:SF6">
    <property type="entry name" value="OXIDOREDUCTASE YYAE-RELATED"/>
    <property type="match status" value="1"/>
</dbReference>
<evidence type="ECO:0000256" key="3">
    <source>
        <dbReference type="ARBA" id="ARBA00023004"/>
    </source>
</evidence>
<dbReference type="InterPro" id="IPR006657">
    <property type="entry name" value="MoPterin_dinucl-bd_dom"/>
</dbReference>
<dbReference type="Gene3D" id="3.40.50.740">
    <property type="match status" value="1"/>
</dbReference>
<protein>
    <submittedName>
        <fullName evidence="6">Nitrate reductase</fullName>
        <ecNumber evidence="6">1.7.99.4</ecNumber>
    </submittedName>
</protein>
<evidence type="ECO:0000256" key="2">
    <source>
        <dbReference type="ARBA" id="ARBA00022723"/>
    </source>
</evidence>
<dbReference type="RefSeq" id="WP_008868819.1">
    <property type="nucleotide sequence ID" value="NZ_ACJN02000001.1"/>
</dbReference>
<dbReference type="PANTHER" id="PTHR43742">
    <property type="entry name" value="TRIMETHYLAMINE-N-OXIDE REDUCTASE"/>
    <property type="match status" value="1"/>
</dbReference>
<evidence type="ECO:0000256" key="1">
    <source>
        <dbReference type="ARBA" id="ARBA00010312"/>
    </source>
</evidence>
<dbReference type="Pfam" id="PF01568">
    <property type="entry name" value="Molydop_binding"/>
    <property type="match status" value="1"/>
</dbReference>
<gene>
    <name evidence="6" type="ORF">Dthio_PD3119</name>
</gene>
<accession>D6SLX9</accession>
<dbReference type="SUPFAM" id="SSF50692">
    <property type="entry name" value="ADC-like"/>
    <property type="match status" value="1"/>
</dbReference>
<dbReference type="Pfam" id="PF00384">
    <property type="entry name" value="Molybdopterin"/>
    <property type="match status" value="1"/>
</dbReference>
<evidence type="ECO:0000259" key="5">
    <source>
        <dbReference type="PROSITE" id="PS51669"/>
    </source>
</evidence>
<keyword evidence="7" id="KW-1185">Reference proteome</keyword>
<dbReference type="GO" id="GO:0051536">
    <property type="term" value="F:iron-sulfur cluster binding"/>
    <property type="evidence" value="ECO:0007669"/>
    <property type="project" value="UniProtKB-KW"/>
</dbReference>
<evidence type="ECO:0000256" key="4">
    <source>
        <dbReference type="ARBA" id="ARBA00023014"/>
    </source>
</evidence>